<dbReference type="NCBIfam" id="NF033545">
    <property type="entry name" value="transpos_IS630"/>
    <property type="match status" value="1"/>
</dbReference>
<evidence type="ECO:0000313" key="2">
    <source>
        <dbReference type="Proteomes" id="UP000018217"/>
    </source>
</evidence>
<organism evidence="1 2">
    <name type="scientific">Erwinia piriflorinigrans CFBP 5888</name>
    <dbReference type="NCBI Taxonomy" id="1161919"/>
    <lineage>
        <taxon>Bacteria</taxon>
        <taxon>Pseudomonadati</taxon>
        <taxon>Pseudomonadota</taxon>
        <taxon>Gammaproteobacteria</taxon>
        <taxon>Enterobacterales</taxon>
        <taxon>Erwiniaceae</taxon>
        <taxon>Erwinia</taxon>
    </lineage>
</organism>
<comment type="caution">
    <text evidence="1">The sequence shown here is derived from an EMBL/GenBank/DDBJ whole genome shotgun (WGS) entry which is preliminary data.</text>
</comment>
<protein>
    <submittedName>
        <fullName evidence="1">Insertion element IS630 uncharacterized 39 kDa protein ISO-IS200 39 kDa protein</fullName>
    </submittedName>
</protein>
<dbReference type="InterPro" id="IPR009057">
    <property type="entry name" value="Homeodomain-like_sf"/>
</dbReference>
<dbReference type="SUPFAM" id="SSF46689">
    <property type="entry name" value="Homeodomain-like"/>
    <property type="match status" value="1"/>
</dbReference>
<dbReference type="InterPro" id="IPR047655">
    <property type="entry name" value="Transpos_IS630-like"/>
</dbReference>
<gene>
    <name evidence="1" type="ORF">EPIR_3667</name>
</gene>
<proteinExistence type="predicted"/>
<dbReference type="Proteomes" id="UP000018217">
    <property type="component" value="Unassembled WGS sequence"/>
</dbReference>
<dbReference type="AlphaFoldDB" id="V5ZCQ9"/>
<dbReference type="STRING" id="1161919.EPIR_3667"/>
<name>V5ZCQ9_9GAMM</name>
<dbReference type="EMBL" id="CAHS01000023">
    <property type="protein sequence ID" value="CCG89030.1"/>
    <property type="molecule type" value="Genomic_DNA"/>
</dbReference>
<keyword evidence="2" id="KW-1185">Reference proteome</keyword>
<reference evidence="1 2" key="1">
    <citation type="journal article" date="2013" name="Syst. Appl. Microbiol.">
        <title>Phylogenetic position and virulence apparatus of the pear flower necrosis pathogen Erwinia piriflorinigrans CFBP 5888T as assessed by comparative genomics.</title>
        <authorList>
            <person name="Smits T.H."/>
            <person name="Rezzonico F."/>
            <person name="Lopez M.M."/>
            <person name="Blom J."/>
            <person name="Goesmann A."/>
            <person name="Frey J.E."/>
            <person name="Duffy B."/>
        </authorList>
    </citation>
    <scope>NUCLEOTIDE SEQUENCE [LARGE SCALE GENOMIC DNA]</scope>
    <source>
        <strain evidence="2">CFBP5888</strain>
    </source>
</reference>
<accession>V5ZCQ9</accession>
<evidence type="ECO:0000313" key="1">
    <source>
        <dbReference type="EMBL" id="CCG89030.1"/>
    </source>
</evidence>
<sequence length="196" mass="22604">MQKNIHKTRNKNYARRLTALLMLHRGDRVSDVARTLCCARSSVGRWINWFTLSGVEGLRSLPAGRGCRWPFEHICELMRVLVRYSPGDFGYQRSRWSTELMAIKINEITGFRLYTGTIRRWLSVAGLVWRRAAPTHRIRDPNKEEKMAAISASLAQCSQEHPVFYEDEVGIHLNPKIGADWQLRGQQKKGRHTGSE</sequence>
<dbReference type="Pfam" id="PF13384">
    <property type="entry name" value="HTH_23"/>
    <property type="match status" value="1"/>
</dbReference>